<keyword evidence="2 6" id="KW-0812">Transmembrane</keyword>
<sequence length="125" mass="12738">MQGALAALVVGLLWGVTNPFVKRGSEAVSAKLSKLPSSGLPQQLRVWLSTPAFLIPQLLNQSGSALFIYLLGSNDISVVVPAANAGSLVVNALADLALGEPLRVPHLLLGAALVAAGVYLCGTPA</sequence>
<proteinExistence type="predicted"/>
<dbReference type="GO" id="GO:0016020">
    <property type="term" value="C:membrane"/>
    <property type="evidence" value="ECO:0007669"/>
    <property type="project" value="UniProtKB-SubCell"/>
</dbReference>
<keyword evidence="4" id="KW-0472">Membrane</keyword>
<feature type="signal peptide" evidence="5">
    <location>
        <begin position="1"/>
        <end position="19"/>
    </location>
</feature>
<evidence type="ECO:0000256" key="1">
    <source>
        <dbReference type="ARBA" id="ARBA00004141"/>
    </source>
</evidence>
<dbReference type="EMBL" id="PGGS01000159">
    <property type="protein sequence ID" value="PNH07826.1"/>
    <property type="molecule type" value="Genomic_DNA"/>
</dbReference>
<comment type="subcellular location">
    <subcellularLocation>
        <location evidence="1">Membrane</location>
        <topology evidence="1">Multi-pass membrane protein</topology>
    </subcellularLocation>
</comment>
<feature type="chain" id="PRO_5014428283" evidence="5">
    <location>
        <begin position="20"/>
        <end position="125"/>
    </location>
</feature>
<evidence type="ECO:0000256" key="4">
    <source>
        <dbReference type="ARBA" id="ARBA00023136"/>
    </source>
</evidence>
<keyword evidence="5" id="KW-0732">Signal</keyword>
<comment type="caution">
    <text evidence="6">The sequence shown here is derived from an EMBL/GenBank/DDBJ whole genome shotgun (WGS) entry which is preliminary data.</text>
</comment>
<keyword evidence="7" id="KW-1185">Reference proteome</keyword>
<evidence type="ECO:0000256" key="3">
    <source>
        <dbReference type="ARBA" id="ARBA00022989"/>
    </source>
</evidence>
<dbReference type="AlphaFoldDB" id="A0A2J8A5L9"/>
<evidence type="ECO:0000256" key="2">
    <source>
        <dbReference type="ARBA" id="ARBA00022692"/>
    </source>
</evidence>
<dbReference type="PANTHER" id="PTHR28668:SF1">
    <property type="entry name" value="TRANSMEMBRANE PROTEIN 234"/>
    <property type="match status" value="1"/>
</dbReference>
<evidence type="ECO:0000256" key="5">
    <source>
        <dbReference type="SAM" id="SignalP"/>
    </source>
</evidence>
<name>A0A2J8A5L9_9CHLO</name>
<dbReference type="Proteomes" id="UP000236333">
    <property type="component" value="Unassembled WGS sequence"/>
</dbReference>
<gene>
    <name evidence="6" type="ORF">TSOC_005672</name>
</gene>
<organism evidence="6 7">
    <name type="scientific">Tetrabaena socialis</name>
    <dbReference type="NCBI Taxonomy" id="47790"/>
    <lineage>
        <taxon>Eukaryota</taxon>
        <taxon>Viridiplantae</taxon>
        <taxon>Chlorophyta</taxon>
        <taxon>core chlorophytes</taxon>
        <taxon>Chlorophyceae</taxon>
        <taxon>CS clade</taxon>
        <taxon>Chlamydomonadales</taxon>
        <taxon>Tetrabaenaceae</taxon>
        <taxon>Tetrabaena</taxon>
    </lineage>
</organism>
<evidence type="ECO:0000313" key="6">
    <source>
        <dbReference type="EMBL" id="PNH07826.1"/>
    </source>
</evidence>
<reference evidence="6 7" key="1">
    <citation type="journal article" date="2017" name="Mol. Biol. Evol.">
        <title>The 4-celled Tetrabaena socialis nuclear genome reveals the essential components for genetic control of cell number at the origin of multicellularity in the volvocine lineage.</title>
        <authorList>
            <person name="Featherston J."/>
            <person name="Arakaki Y."/>
            <person name="Hanschen E.R."/>
            <person name="Ferris P.J."/>
            <person name="Michod R.E."/>
            <person name="Olson B.J.S.C."/>
            <person name="Nozaki H."/>
            <person name="Durand P.M."/>
        </authorList>
    </citation>
    <scope>NUCLEOTIDE SEQUENCE [LARGE SCALE GENOMIC DNA]</scope>
    <source>
        <strain evidence="6 7">NIES-571</strain>
    </source>
</reference>
<evidence type="ECO:0000313" key="7">
    <source>
        <dbReference type="Proteomes" id="UP000236333"/>
    </source>
</evidence>
<keyword evidence="3" id="KW-1133">Transmembrane helix</keyword>
<protein>
    <submittedName>
        <fullName evidence="6">Transmembrane protein 234</fullName>
    </submittedName>
</protein>
<dbReference type="InterPro" id="IPR018908">
    <property type="entry name" value="TMEM234"/>
</dbReference>
<dbReference type="Pfam" id="PF10639">
    <property type="entry name" value="TMEM234"/>
    <property type="match status" value="1"/>
</dbReference>
<dbReference type="OrthoDB" id="541436at2759"/>
<dbReference type="PANTHER" id="PTHR28668">
    <property type="entry name" value="TRANSMEMBRANE PROTEIN 234"/>
    <property type="match status" value="1"/>
</dbReference>
<accession>A0A2J8A5L9</accession>